<dbReference type="Proteomes" id="UP000275078">
    <property type="component" value="Unassembled WGS sequence"/>
</dbReference>
<gene>
    <name evidence="3" type="ORF">BJ508DRAFT_123732</name>
</gene>
<feature type="domain" description="F-box" evidence="2">
    <location>
        <begin position="9"/>
        <end position="52"/>
    </location>
</feature>
<evidence type="ECO:0000256" key="1">
    <source>
        <dbReference type="SAM" id="MobiDB-lite"/>
    </source>
</evidence>
<accession>A0A3N4I427</accession>
<evidence type="ECO:0000259" key="2">
    <source>
        <dbReference type="Pfam" id="PF12937"/>
    </source>
</evidence>
<sequence>MNSSRGIHLDDLPNEIMSAIITDIPGTWDLVQLALVNRKLARVAQRELYRRPITVTSIGAYSGKRWQLPNLLRTAIARPDLTKTVPSLTIRRWTEQDQRVKPLTTLFRPEEFEELERKAAELGLPADGIHAINAQLMVDGIVAVLLYLLSPSLMHLDLPISDNLSQDAFRIYRNDNIPVELTLHAEQDSACIARLFHRIYKPSQNLFPKLESVRIRLPSVFDPPETYQALLRTYSPTRILPLFAISSLKSMSISGMGLPSLEFLQPETPGPIEDDSGYSSSGSESDISVPYSDTSDTPSFLLAHRNWPIFPVSFKSNPTLKSLHFHQSLLQPKLLQHILPKLPSLESLTLDYHILVHDEERPPSHDASLLSYDNQLDGLLIIPPASGPITPPTLHLPDVQPIVYPPQIPLLTPYRNTLKALDLRAYFLYAGIPEDYTLDAGRYIKPIGTSLPLFPALKKLTISWVLLMGAPRAPDWPHSLWSWTQLGEAARMPLAARIPDGLEELVIWDDDAGGLFGNLWALPADEEGWELWMEEEDKWYGRSEGMWVKLEEFVEGLRDGTLLRRLVVVTLQDGEVESEWLRPREEAVRGFAEMCGEVGVEFEWRGRVREFSVQRSNDEGEAVYRGLD</sequence>
<organism evidence="3 4">
    <name type="scientific">Ascobolus immersus RN42</name>
    <dbReference type="NCBI Taxonomy" id="1160509"/>
    <lineage>
        <taxon>Eukaryota</taxon>
        <taxon>Fungi</taxon>
        <taxon>Dikarya</taxon>
        <taxon>Ascomycota</taxon>
        <taxon>Pezizomycotina</taxon>
        <taxon>Pezizomycetes</taxon>
        <taxon>Pezizales</taxon>
        <taxon>Ascobolaceae</taxon>
        <taxon>Ascobolus</taxon>
    </lineage>
</organism>
<reference evidence="3 4" key="1">
    <citation type="journal article" date="2018" name="Nat. Ecol. Evol.">
        <title>Pezizomycetes genomes reveal the molecular basis of ectomycorrhizal truffle lifestyle.</title>
        <authorList>
            <person name="Murat C."/>
            <person name="Payen T."/>
            <person name="Noel B."/>
            <person name="Kuo A."/>
            <person name="Morin E."/>
            <person name="Chen J."/>
            <person name="Kohler A."/>
            <person name="Krizsan K."/>
            <person name="Balestrini R."/>
            <person name="Da Silva C."/>
            <person name="Montanini B."/>
            <person name="Hainaut M."/>
            <person name="Levati E."/>
            <person name="Barry K.W."/>
            <person name="Belfiori B."/>
            <person name="Cichocki N."/>
            <person name="Clum A."/>
            <person name="Dockter R.B."/>
            <person name="Fauchery L."/>
            <person name="Guy J."/>
            <person name="Iotti M."/>
            <person name="Le Tacon F."/>
            <person name="Lindquist E.A."/>
            <person name="Lipzen A."/>
            <person name="Malagnac F."/>
            <person name="Mello A."/>
            <person name="Molinier V."/>
            <person name="Miyauchi S."/>
            <person name="Poulain J."/>
            <person name="Riccioni C."/>
            <person name="Rubini A."/>
            <person name="Sitrit Y."/>
            <person name="Splivallo R."/>
            <person name="Traeger S."/>
            <person name="Wang M."/>
            <person name="Zifcakova L."/>
            <person name="Wipf D."/>
            <person name="Zambonelli A."/>
            <person name="Paolocci F."/>
            <person name="Nowrousian M."/>
            <person name="Ottonello S."/>
            <person name="Baldrian P."/>
            <person name="Spatafora J.W."/>
            <person name="Henrissat B."/>
            <person name="Nagy L.G."/>
            <person name="Aury J.M."/>
            <person name="Wincker P."/>
            <person name="Grigoriev I.V."/>
            <person name="Bonfante P."/>
            <person name="Martin F.M."/>
        </authorList>
    </citation>
    <scope>NUCLEOTIDE SEQUENCE [LARGE SCALE GENOMIC DNA]</scope>
    <source>
        <strain evidence="3 4">RN42</strain>
    </source>
</reference>
<feature type="compositionally biased region" description="Low complexity" evidence="1">
    <location>
        <begin position="277"/>
        <end position="288"/>
    </location>
</feature>
<feature type="region of interest" description="Disordered" evidence="1">
    <location>
        <begin position="264"/>
        <end position="289"/>
    </location>
</feature>
<dbReference type="Pfam" id="PF12937">
    <property type="entry name" value="F-box-like"/>
    <property type="match status" value="1"/>
</dbReference>
<evidence type="ECO:0000313" key="4">
    <source>
        <dbReference type="Proteomes" id="UP000275078"/>
    </source>
</evidence>
<dbReference type="EMBL" id="ML119684">
    <property type="protein sequence ID" value="RPA80862.1"/>
    <property type="molecule type" value="Genomic_DNA"/>
</dbReference>
<proteinExistence type="predicted"/>
<evidence type="ECO:0000313" key="3">
    <source>
        <dbReference type="EMBL" id="RPA80862.1"/>
    </source>
</evidence>
<name>A0A3N4I427_ASCIM</name>
<dbReference type="InterPro" id="IPR001810">
    <property type="entry name" value="F-box_dom"/>
</dbReference>
<protein>
    <recommendedName>
        <fullName evidence="2">F-box domain-containing protein</fullName>
    </recommendedName>
</protein>
<dbReference type="AlphaFoldDB" id="A0A3N4I427"/>
<keyword evidence="4" id="KW-1185">Reference proteome</keyword>